<reference evidence="2" key="1">
    <citation type="journal article" date="2011" name="MBio">
        <title>Novel metabolic attributes of the genus Cyanothece, comprising a group of unicellular nitrogen-fixing Cyanobacteria.</title>
        <authorList>
            <person name="Bandyopadhyay A."/>
            <person name="Elvitigala T."/>
            <person name="Welsh E."/>
            <person name="Stockel J."/>
            <person name="Liberton M."/>
            <person name="Min H."/>
            <person name="Sherman L.A."/>
            <person name="Pakrasi H.B."/>
        </authorList>
    </citation>
    <scope>NUCLEOTIDE SEQUENCE [LARGE SCALE GENOMIC DNA]</scope>
    <source>
        <strain evidence="2">PCC 7822</strain>
    </source>
</reference>
<dbReference type="HOGENOM" id="CLU_2179474_0_0_3"/>
<gene>
    <name evidence="1" type="ordered locus">Cyan7822_4094</name>
</gene>
<dbReference type="STRING" id="497965.Cyan7822_4094"/>
<dbReference type="EMBL" id="CP002198">
    <property type="protein sequence ID" value="ADN16014.1"/>
    <property type="molecule type" value="Genomic_DNA"/>
</dbReference>
<organism evidence="1 2">
    <name type="scientific">Gloeothece verrucosa (strain PCC 7822)</name>
    <name type="common">Cyanothece sp. (strain PCC 7822)</name>
    <dbReference type="NCBI Taxonomy" id="497965"/>
    <lineage>
        <taxon>Bacteria</taxon>
        <taxon>Bacillati</taxon>
        <taxon>Cyanobacteriota</taxon>
        <taxon>Cyanophyceae</taxon>
        <taxon>Oscillatoriophycideae</taxon>
        <taxon>Chroococcales</taxon>
        <taxon>Aphanothecaceae</taxon>
        <taxon>Gloeothece</taxon>
        <taxon>Gloeothece verrucosa</taxon>
    </lineage>
</organism>
<proteinExistence type="predicted"/>
<evidence type="ECO:0000313" key="1">
    <source>
        <dbReference type="EMBL" id="ADN16014.1"/>
    </source>
</evidence>
<sequence>MGLTLQQIFGTNATIANGELTIKLSDLTSAGLSGTKPSSIFASLLKRNKSTLGGDIINDPTAGVSAASFENGRTFVTRGTETQISVPVTFNIYFAAPSDDFDPDDTVGS</sequence>
<dbReference type="KEGG" id="cyj:Cyan7822_4094"/>
<dbReference type="RefSeq" id="WP_013324080.1">
    <property type="nucleotide sequence ID" value="NC_014501.1"/>
</dbReference>
<protein>
    <submittedName>
        <fullName evidence="1">Uncharacterized protein</fullName>
    </submittedName>
</protein>
<accession>E0U6X7</accession>
<dbReference type="Proteomes" id="UP000008206">
    <property type="component" value="Chromosome"/>
</dbReference>
<name>E0U6X7_GLOV7</name>
<keyword evidence="2" id="KW-1185">Reference proteome</keyword>
<dbReference type="AlphaFoldDB" id="E0U6X7"/>
<evidence type="ECO:0000313" key="2">
    <source>
        <dbReference type="Proteomes" id="UP000008206"/>
    </source>
</evidence>